<accession>A0A8S4QWF6</accession>
<keyword evidence="2" id="KW-1185">Reference proteome</keyword>
<dbReference type="Proteomes" id="UP000838756">
    <property type="component" value="Unassembled WGS sequence"/>
</dbReference>
<dbReference type="OrthoDB" id="7481745at2759"/>
<protein>
    <submittedName>
        <fullName evidence="1">Jg13567 protein</fullName>
    </submittedName>
</protein>
<evidence type="ECO:0000313" key="1">
    <source>
        <dbReference type="EMBL" id="CAH2218560.1"/>
    </source>
</evidence>
<dbReference type="EMBL" id="CAKXAJ010019785">
    <property type="protein sequence ID" value="CAH2218560.1"/>
    <property type="molecule type" value="Genomic_DNA"/>
</dbReference>
<gene>
    <name evidence="1" type="primary">jg13567</name>
    <name evidence="1" type="ORF">PAEG_LOCUS6362</name>
</gene>
<organism evidence="1 2">
    <name type="scientific">Pararge aegeria aegeria</name>
    <dbReference type="NCBI Taxonomy" id="348720"/>
    <lineage>
        <taxon>Eukaryota</taxon>
        <taxon>Metazoa</taxon>
        <taxon>Ecdysozoa</taxon>
        <taxon>Arthropoda</taxon>
        <taxon>Hexapoda</taxon>
        <taxon>Insecta</taxon>
        <taxon>Pterygota</taxon>
        <taxon>Neoptera</taxon>
        <taxon>Endopterygota</taxon>
        <taxon>Lepidoptera</taxon>
        <taxon>Glossata</taxon>
        <taxon>Ditrysia</taxon>
        <taxon>Papilionoidea</taxon>
        <taxon>Nymphalidae</taxon>
        <taxon>Satyrinae</taxon>
        <taxon>Satyrini</taxon>
        <taxon>Parargina</taxon>
        <taxon>Pararge</taxon>
    </lineage>
</organism>
<dbReference type="AlphaFoldDB" id="A0A8S4QWF6"/>
<proteinExistence type="predicted"/>
<name>A0A8S4QWF6_9NEOP</name>
<comment type="caution">
    <text evidence="1">The sequence shown here is derived from an EMBL/GenBank/DDBJ whole genome shotgun (WGS) entry which is preliminary data.</text>
</comment>
<sequence>MSEKKQDPQVSMAASFIAMRGVRIFLNAGKGAAEKRTSPTRSRRTKAAVPGNKLQLNVMEILLKNTRFAKYVSTILSTTYLVSSFSFTKMKKCLLRQRDYS</sequence>
<evidence type="ECO:0000313" key="2">
    <source>
        <dbReference type="Proteomes" id="UP000838756"/>
    </source>
</evidence>
<reference evidence="1" key="1">
    <citation type="submission" date="2022-03" db="EMBL/GenBank/DDBJ databases">
        <authorList>
            <person name="Lindestad O."/>
        </authorList>
    </citation>
    <scope>NUCLEOTIDE SEQUENCE</scope>
</reference>